<evidence type="ECO:0000259" key="2">
    <source>
        <dbReference type="PROSITE" id="PS50975"/>
    </source>
</evidence>
<dbReference type="Gene3D" id="3.30.470.20">
    <property type="entry name" value="ATP-grasp fold, B domain"/>
    <property type="match status" value="1"/>
</dbReference>
<dbReference type="GO" id="GO:0005524">
    <property type="term" value="F:ATP binding"/>
    <property type="evidence" value="ECO:0007669"/>
    <property type="project" value="UniProtKB-UniRule"/>
</dbReference>
<dbReference type="AlphaFoldDB" id="A0A3A8PU53"/>
<dbReference type="GO" id="GO:0046872">
    <property type="term" value="F:metal ion binding"/>
    <property type="evidence" value="ECO:0007669"/>
    <property type="project" value="InterPro"/>
</dbReference>
<dbReference type="InterPro" id="IPR011761">
    <property type="entry name" value="ATP-grasp"/>
</dbReference>
<dbReference type="RefSeq" id="WP_120644712.1">
    <property type="nucleotide sequence ID" value="NZ_RAWB01000186.1"/>
</dbReference>
<evidence type="ECO:0000313" key="3">
    <source>
        <dbReference type="EMBL" id="RKH57265.1"/>
    </source>
</evidence>
<comment type="caution">
    <text evidence="3">The sequence shown here is derived from an EMBL/GenBank/DDBJ whole genome shotgun (WGS) entry which is preliminary data.</text>
</comment>
<keyword evidence="4" id="KW-1185">Reference proteome</keyword>
<accession>A0A3A8PU53</accession>
<evidence type="ECO:0000256" key="1">
    <source>
        <dbReference type="PROSITE-ProRule" id="PRU00409"/>
    </source>
</evidence>
<reference evidence="4" key="1">
    <citation type="submission" date="2018-09" db="EMBL/GenBank/DDBJ databases">
        <authorList>
            <person name="Livingstone P.G."/>
            <person name="Whitworth D.E."/>
        </authorList>
    </citation>
    <scope>NUCLEOTIDE SEQUENCE [LARGE SCALE GENOMIC DNA]</scope>
    <source>
        <strain evidence="4">CA051B</strain>
    </source>
</reference>
<protein>
    <recommendedName>
        <fullName evidence="2">ATP-grasp domain-containing protein</fullName>
    </recommendedName>
</protein>
<feature type="domain" description="ATP-grasp" evidence="2">
    <location>
        <begin position="169"/>
        <end position="418"/>
    </location>
</feature>
<evidence type="ECO:0000313" key="4">
    <source>
        <dbReference type="Proteomes" id="UP000272888"/>
    </source>
</evidence>
<sequence length="535" mass="58013">MRVVRIAVHRGVSFTSGTDLAHAWLEGTPGELEGVIARWAHLIESHGLGEPLRIGSSTGGLIHVRASVFPLLSPEVLARVLAPPDPDGEGRLRRTLMRLDHDSYAYRVGCGLYRRLADHRGWITQPVALGRFQSLYLGIGRHCQLVTMNQDQGVSGILTLAGTNKAFGRDLLTSVGIPVAPGRLVRGREELLEGAEALGYPVALKDVHGGSSESVVLGLRNPADLGAAAARYFGEGFLLVERMLEGVELRLHFIEAELFRVFRCRPRFITGDGVSTVEGLLEREHPELYRRLRRAEGAQHRLVQQLWGHGIRTVEDLARWVPATGSLLRVSTATNEEMESVPLEAVHTEDRGALERLLARFGGASAGVDLILREEGAPLREGGAVLEINAPCGTGYLRGDQPAAADRELVGFAQKGPDFIPSGGRVPVWLALASEDGIGAGASRSLEDAFFQRWPEGQVGVLSPGGWLPILTDPRAEAFLIWITEDGVHEHGMPGHLQPSLYFSGDERDFRLRYPLASATAAHAGGRLQPLASLT</sequence>
<dbReference type="Proteomes" id="UP000272888">
    <property type="component" value="Unassembled WGS sequence"/>
</dbReference>
<keyword evidence="1" id="KW-0067">ATP-binding</keyword>
<dbReference type="SUPFAM" id="SSF56059">
    <property type="entry name" value="Glutathione synthetase ATP-binding domain-like"/>
    <property type="match status" value="1"/>
</dbReference>
<proteinExistence type="predicted"/>
<gene>
    <name evidence="3" type="ORF">D7V93_18745</name>
</gene>
<dbReference type="EMBL" id="RAWB01000186">
    <property type="protein sequence ID" value="RKH57265.1"/>
    <property type="molecule type" value="Genomic_DNA"/>
</dbReference>
<keyword evidence="1" id="KW-0547">Nucleotide-binding</keyword>
<name>A0A3A8PU53_9BACT</name>
<dbReference type="PROSITE" id="PS50975">
    <property type="entry name" value="ATP_GRASP"/>
    <property type="match status" value="1"/>
</dbReference>
<organism evidence="3 4">
    <name type="scientific">Corallococcus llansteffanensis</name>
    <dbReference type="NCBI Taxonomy" id="2316731"/>
    <lineage>
        <taxon>Bacteria</taxon>
        <taxon>Pseudomonadati</taxon>
        <taxon>Myxococcota</taxon>
        <taxon>Myxococcia</taxon>
        <taxon>Myxococcales</taxon>
        <taxon>Cystobacterineae</taxon>
        <taxon>Myxococcaceae</taxon>
        <taxon>Corallococcus</taxon>
    </lineage>
</organism>